<dbReference type="Pfam" id="PF01370">
    <property type="entry name" value="Epimerase"/>
    <property type="match status" value="1"/>
</dbReference>
<dbReference type="InterPro" id="IPR001509">
    <property type="entry name" value="Epimerase_deHydtase"/>
</dbReference>
<gene>
    <name evidence="2" type="ORF">A3A44_00685</name>
</gene>
<protein>
    <recommendedName>
        <fullName evidence="1">NAD-dependent epimerase/dehydratase domain-containing protein</fullName>
    </recommendedName>
</protein>
<evidence type="ECO:0000313" key="3">
    <source>
        <dbReference type="Proteomes" id="UP000178977"/>
    </source>
</evidence>
<comment type="caution">
    <text evidence="2">The sequence shown here is derived from an EMBL/GenBank/DDBJ whole genome shotgun (WGS) entry which is preliminary data.</text>
</comment>
<dbReference type="PANTHER" id="PTHR43238:SF1">
    <property type="entry name" value="GDP-L-FUCOSE SYNTHASE"/>
    <property type="match status" value="1"/>
</dbReference>
<sequence>MGNSGKRILVAGAGGLIGGHLVKSLLAGGYSVRAVGRRSPNEWRQRFPEAENLQLDLSLKENCYRAAHGMDEVYNLAADIGGVAFIEKNKALCMLSVLVNTHLLMAARDAGVKKYFYSSSFAVAAADTKPASVLGDGHIWEKLFSEKMTQYFREDFGLETRIGRLQNIYGTHDVYEGGKERAPAALCRKAILAKKEGRDAIEIWGNGTQRRSFLYVEDVVRGIRALMASDIREPVRIGSNEFVSVNDLADCVIEAAGGGLRKEYNLKGPSGTERKADEIQEIDPRLAWRPEVPLREGIARLYRWIEADMKAKGAI</sequence>
<dbReference type="InterPro" id="IPR036291">
    <property type="entry name" value="NAD(P)-bd_dom_sf"/>
</dbReference>
<dbReference type="AlphaFoldDB" id="A0A1G2LCX1"/>
<dbReference type="STRING" id="1802281.A3A44_00685"/>
<dbReference type="EMBL" id="MHQT01000036">
    <property type="protein sequence ID" value="OHA08681.1"/>
    <property type="molecule type" value="Genomic_DNA"/>
</dbReference>
<name>A0A1G2LCX1_9BACT</name>
<feature type="domain" description="NAD-dependent epimerase/dehydratase" evidence="1">
    <location>
        <begin position="8"/>
        <end position="229"/>
    </location>
</feature>
<dbReference type="GO" id="GO:0050577">
    <property type="term" value="F:GDP-L-fucose synthase activity"/>
    <property type="evidence" value="ECO:0007669"/>
    <property type="project" value="TreeGrafter"/>
</dbReference>
<evidence type="ECO:0000313" key="2">
    <source>
        <dbReference type="EMBL" id="OHA08681.1"/>
    </source>
</evidence>
<accession>A0A1G2LCX1</accession>
<dbReference type="Proteomes" id="UP000178977">
    <property type="component" value="Unassembled WGS sequence"/>
</dbReference>
<dbReference type="PANTHER" id="PTHR43238">
    <property type="entry name" value="GDP-L-FUCOSE SYNTHASE"/>
    <property type="match status" value="1"/>
</dbReference>
<dbReference type="SUPFAM" id="SSF51735">
    <property type="entry name" value="NAD(P)-binding Rossmann-fold domains"/>
    <property type="match status" value="1"/>
</dbReference>
<reference evidence="2 3" key="1">
    <citation type="journal article" date="2016" name="Nat. Commun.">
        <title>Thousands of microbial genomes shed light on interconnected biogeochemical processes in an aquifer system.</title>
        <authorList>
            <person name="Anantharaman K."/>
            <person name="Brown C.T."/>
            <person name="Hug L.A."/>
            <person name="Sharon I."/>
            <person name="Castelle C.J."/>
            <person name="Probst A.J."/>
            <person name="Thomas B.C."/>
            <person name="Singh A."/>
            <person name="Wilkins M.J."/>
            <person name="Karaoz U."/>
            <person name="Brodie E.L."/>
            <person name="Williams K.H."/>
            <person name="Hubbard S.S."/>
            <person name="Banfield J.F."/>
        </authorList>
    </citation>
    <scope>NUCLEOTIDE SEQUENCE [LARGE SCALE GENOMIC DNA]</scope>
</reference>
<proteinExistence type="predicted"/>
<dbReference type="Gene3D" id="3.40.50.720">
    <property type="entry name" value="NAD(P)-binding Rossmann-like Domain"/>
    <property type="match status" value="1"/>
</dbReference>
<dbReference type="Gene3D" id="3.90.25.10">
    <property type="entry name" value="UDP-galactose 4-epimerase, domain 1"/>
    <property type="match status" value="1"/>
</dbReference>
<organism evidence="2 3">
    <name type="scientific">Candidatus Sungbacteria bacterium RIFCSPLOWO2_01_FULL_60_25</name>
    <dbReference type="NCBI Taxonomy" id="1802281"/>
    <lineage>
        <taxon>Bacteria</taxon>
        <taxon>Candidatus Sungiibacteriota</taxon>
    </lineage>
</organism>
<evidence type="ECO:0000259" key="1">
    <source>
        <dbReference type="Pfam" id="PF01370"/>
    </source>
</evidence>